<protein>
    <submittedName>
        <fullName evidence="3">Zinc ribbon domain-containing protein</fullName>
    </submittedName>
</protein>
<dbReference type="Proteomes" id="UP000824037">
    <property type="component" value="Unassembled WGS sequence"/>
</dbReference>
<gene>
    <name evidence="3" type="ORF">H9815_11270</name>
</gene>
<dbReference type="Pfam" id="PF17032">
    <property type="entry name" value="Zn_ribbon_15"/>
    <property type="match status" value="1"/>
</dbReference>
<evidence type="ECO:0000313" key="4">
    <source>
        <dbReference type="Proteomes" id="UP000824037"/>
    </source>
</evidence>
<evidence type="ECO:0000313" key="3">
    <source>
        <dbReference type="EMBL" id="HIZ36349.1"/>
    </source>
</evidence>
<organism evidence="3 4">
    <name type="scientific">Candidatus Ruania gallistercoris</name>
    <dbReference type="NCBI Taxonomy" id="2838746"/>
    <lineage>
        <taxon>Bacteria</taxon>
        <taxon>Bacillati</taxon>
        <taxon>Actinomycetota</taxon>
        <taxon>Actinomycetes</taxon>
        <taxon>Micrococcales</taxon>
        <taxon>Ruaniaceae</taxon>
        <taxon>Ruania</taxon>
    </lineage>
</organism>
<evidence type="ECO:0000259" key="2">
    <source>
        <dbReference type="Pfam" id="PF17032"/>
    </source>
</evidence>
<feature type="region of interest" description="Disordered" evidence="1">
    <location>
        <begin position="202"/>
        <end position="221"/>
    </location>
</feature>
<evidence type="ECO:0000256" key="1">
    <source>
        <dbReference type="SAM" id="MobiDB-lite"/>
    </source>
</evidence>
<dbReference type="AlphaFoldDB" id="A0A9D2EEV9"/>
<reference evidence="3" key="2">
    <citation type="submission" date="2021-04" db="EMBL/GenBank/DDBJ databases">
        <authorList>
            <person name="Gilroy R."/>
        </authorList>
    </citation>
    <scope>NUCLEOTIDE SEQUENCE</scope>
    <source>
        <strain evidence="3">ChiGjej4B4-7305</strain>
    </source>
</reference>
<reference evidence="3" key="1">
    <citation type="journal article" date="2021" name="PeerJ">
        <title>Extensive microbial diversity within the chicken gut microbiome revealed by metagenomics and culture.</title>
        <authorList>
            <person name="Gilroy R."/>
            <person name="Ravi A."/>
            <person name="Getino M."/>
            <person name="Pursley I."/>
            <person name="Horton D.L."/>
            <person name="Alikhan N.F."/>
            <person name="Baker D."/>
            <person name="Gharbi K."/>
            <person name="Hall N."/>
            <person name="Watson M."/>
            <person name="Adriaenssens E.M."/>
            <person name="Foster-Nyarko E."/>
            <person name="Jarju S."/>
            <person name="Secka A."/>
            <person name="Antonio M."/>
            <person name="Oren A."/>
            <person name="Chaudhuri R.R."/>
            <person name="La Ragione R."/>
            <person name="Hildebrand F."/>
            <person name="Pallen M.J."/>
        </authorList>
    </citation>
    <scope>NUCLEOTIDE SEQUENCE</scope>
    <source>
        <strain evidence="3">ChiGjej4B4-7305</strain>
    </source>
</reference>
<name>A0A9D2EEV9_9MICO</name>
<dbReference type="InterPro" id="IPR031493">
    <property type="entry name" value="Zinc_ribbon_15"/>
</dbReference>
<sequence length="221" mass="23238">MIIFGLVVLTFGQIGTGVFFCPQCGADREYVHSHRRRFFSLFFIPIIPLNRVGEVVKCQTCKTKFVPEVLRTPTEGDSKQALVSGMRAAAAVMLAASRTPEPGIPAALRALEWVGASDVGADGLRSDMRIPQQQAAVPLQQAGPVLGTEGAEGYLTAAVKIGMHTGEFTQQQVDAGTFIGANLGLSEAHTRGVIGQVLEQGRGQQASIPDGGAQLGGPPSP</sequence>
<feature type="domain" description="Zinc-ribbon 15" evidence="2">
    <location>
        <begin position="20"/>
        <end position="65"/>
    </location>
</feature>
<accession>A0A9D2EEV9</accession>
<proteinExistence type="predicted"/>
<dbReference type="EMBL" id="DXBY01000192">
    <property type="protein sequence ID" value="HIZ36349.1"/>
    <property type="molecule type" value="Genomic_DNA"/>
</dbReference>
<comment type="caution">
    <text evidence="3">The sequence shown here is derived from an EMBL/GenBank/DDBJ whole genome shotgun (WGS) entry which is preliminary data.</text>
</comment>